<dbReference type="PROSITE" id="PS00455">
    <property type="entry name" value="AMP_BINDING"/>
    <property type="match status" value="1"/>
</dbReference>
<evidence type="ECO:0000259" key="2">
    <source>
        <dbReference type="Pfam" id="PF00501"/>
    </source>
</evidence>
<dbReference type="EMBL" id="NIPW01000027">
    <property type="protein sequence ID" value="OWJ76607.1"/>
    <property type="molecule type" value="Genomic_DNA"/>
</dbReference>
<protein>
    <submittedName>
        <fullName evidence="4">Long-chain fatty acid--CoA ligase</fullName>
    </submittedName>
</protein>
<dbReference type="GO" id="GO:0016878">
    <property type="term" value="F:acid-thiol ligase activity"/>
    <property type="evidence" value="ECO:0007669"/>
    <property type="project" value="UniProtKB-ARBA"/>
</dbReference>
<evidence type="ECO:0000256" key="1">
    <source>
        <dbReference type="SAM" id="MobiDB-lite"/>
    </source>
</evidence>
<dbReference type="Gene3D" id="3.30.300.30">
    <property type="match status" value="1"/>
</dbReference>
<comment type="caution">
    <text evidence="4">The sequence shown here is derived from an EMBL/GenBank/DDBJ whole genome shotgun (WGS) entry which is preliminary data.</text>
</comment>
<dbReference type="OrthoDB" id="6187882at2"/>
<dbReference type="Pfam" id="PF00501">
    <property type="entry name" value="AMP-binding"/>
    <property type="match status" value="1"/>
</dbReference>
<organism evidence="4 5">
    <name type="scientific">Haematobacter genomosp. 1</name>
    <dbReference type="NCBI Taxonomy" id="366618"/>
    <lineage>
        <taxon>Bacteria</taxon>
        <taxon>Pseudomonadati</taxon>
        <taxon>Pseudomonadota</taxon>
        <taxon>Alphaproteobacteria</taxon>
        <taxon>Rhodobacterales</taxon>
        <taxon>Paracoccaceae</taxon>
        <taxon>Haematobacter</taxon>
    </lineage>
</organism>
<dbReference type="Pfam" id="PF13193">
    <property type="entry name" value="AMP-binding_C"/>
    <property type="match status" value="1"/>
</dbReference>
<dbReference type="PANTHER" id="PTHR43767">
    <property type="entry name" value="LONG-CHAIN-FATTY-ACID--COA LIGASE"/>
    <property type="match status" value="1"/>
</dbReference>
<sequence>MCQERVPHPCAPGRERMPDQVPEPLPWEDEMTEALPSHASVAARLIREDSRFAVERKQINGTDYTVFANAPPNVRALFEQAEEAYAGREMLVAGNRRWTYGEVRRDVAALAHALISHHGIGPGDRVAIGSRNHAEMILLVLAITATGASVVPLNAWGSGAELLRALNDCGARLVFADADRFARLAPVLPEGLTLIGIHDAPDTSRYEQMRACDPVWPEVEIAPEAEFAVMYSSGSSGVPKGVIQTHRNVISAIWSWYLLRVMAPELAVPARAPAMPAWLIISPLFHVTALYANFFQGLQMGAKIVLMPRWNADEAVELIRAEGITRISGVPTQSADLAETVERRGLTLPSLENITGGGDKRPAAQVEDLHRVFPATTIAIGWGMTETCALGINLSGPEYLEYPDAAGRLAPPVQEMRIVDDAGQDVAPGEMGELLIRSPAVTPGYLNDAAATAAALRDGWLLTGDLARVGPEGFIQFCGRKKNMIVRGGENIACAEVENAIYEHPAVEDACVFAVPHPRLGETVGAAVHLLPGTTLTVEELAGFLGPLVARFKQPERLWVLDAPLPRGATEKIDRKVIQRHCLSLQADGAR</sequence>
<accession>A0A212A9B0</accession>
<dbReference type="InterPro" id="IPR020845">
    <property type="entry name" value="AMP-binding_CS"/>
</dbReference>
<dbReference type="Gene3D" id="3.40.50.980">
    <property type="match status" value="2"/>
</dbReference>
<dbReference type="SUPFAM" id="SSF56801">
    <property type="entry name" value="Acetyl-CoA synthetase-like"/>
    <property type="match status" value="1"/>
</dbReference>
<dbReference type="InterPro" id="IPR025110">
    <property type="entry name" value="AMP-bd_C"/>
</dbReference>
<dbReference type="Proteomes" id="UP000196878">
    <property type="component" value="Unassembled WGS sequence"/>
</dbReference>
<dbReference type="PANTHER" id="PTHR43767:SF1">
    <property type="entry name" value="NONRIBOSOMAL PEPTIDE SYNTHASE PES1 (EUROFUNG)-RELATED"/>
    <property type="match status" value="1"/>
</dbReference>
<name>A0A212A9B0_9RHOB</name>
<dbReference type="InterPro" id="IPR000873">
    <property type="entry name" value="AMP-dep_synth/lig_dom"/>
</dbReference>
<feature type="region of interest" description="Disordered" evidence="1">
    <location>
        <begin position="1"/>
        <end position="23"/>
    </location>
</feature>
<proteinExistence type="predicted"/>
<keyword evidence="4" id="KW-0436">Ligase</keyword>
<feature type="domain" description="AMP-binding enzyme C-terminal" evidence="3">
    <location>
        <begin position="496"/>
        <end position="572"/>
    </location>
</feature>
<dbReference type="InterPro" id="IPR050237">
    <property type="entry name" value="ATP-dep_AMP-bd_enzyme"/>
</dbReference>
<dbReference type="InterPro" id="IPR045851">
    <property type="entry name" value="AMP-bd_C_sf"/>
</dbReference>
<keyword evidence="5" id="KW-1185">Reference proteome</keyword>
<gene>
    <name evidence="4" type="ORF">CDV49_14020</name>
</gene>
<dbReference type="AlphaFoldDB" id="A0A212A9B0"/>
<evidence type="ECO:0000259" key="3">
    <source>
        <dbReference type="Pfam" id="PF13193"/>
    </source>
</evidence>
<evidence type="ECO:0000313" key="4">
    <source>
        <dbReference type="EMBL" id="OWJ76607.1"/>
    </source>
</evidence>
<evidence type="ECO:0000313" key="5">
    <source>
        <dbReference type="Proteomes" id="UP000196878"/>
    </source>
</evidence>
<feature type="domain" description="AMP-dependent synthetase/ligase" evidence="2">
    <location>
        <begin position="78"/>
        <end position="446"/>
    </location>
</feature>
<reference evidence="4 5" key="1">
    <citation type="submission" date="2016-12" db="EMBL/GenBank/DDBJ databases">
        <title>Comparison of Traditional DNA-DNA Hybridization with In Silico Genomic Analysis.</title>
        <authorList>
            <person name="Nicholson A.C."/>
            <person name="Humrighouse B.W."/>
            <person name="Graziano J."/>
            <person name="Lasker B."/>
            <person name="Whitney A.M."/>
            <person name="Mcquiston J.R."/>
        </authorList>
    </citation>
    <scope>NUCLEOTIDE SEQUENCE [LARGE SCALE GENOMIC DNA]</scope>
    <source>
        <strain evidence="4 5">H2240</strain>
    </source>
</reference>
<dbReference type="Gene3D" id="2.30.38.10">
    <property type="entry name" value="Luciferase, Domain 3"/>
    <property type="match status" value="1"/>
</dbReference>